<dbReference type="Proteomes" id="UP000502248">
    <property type="component" value="Chromosome"/>
</dbReference>
<protein>
    <submittedName>
        <fullName evidence="2">Uncharacterized protein</fullName>
    </submittedName>
</protein>
<feature type="transmembrane region" description="Helical" evidence="1">
    <location>
        <begin position="6"/>
        <end position="37"/>
    </location>
</feature>
<evidence type="ECO:0000313" key="2">
    <source>
        <dbReference type="EMBL" id="QJD83229.1"/>
    </source>
</evidence>
<dbReference type="AlphaFoldDB" id="A0A7Z2VHN7"/>
<sequence length="116" mass="13484">MTIIGMLIATIVAVLSFLIIGPYGIGVILILLFGLVFSTHQKNKQIYEDLKAIREKLGLLREDEKLQIEINKNFEEYDKFKEQSKMASDRDKEIEDELEKYIIDNEDSRKSSDKKE</sequence>
<keyword evidence="1" id="KW-0472">Membrane</keyword>
<keyword evidence="1" id="KW-0812">Transmembrane</keyword>
<keyword evidence="3" id="KW-1185">Reference proteome</keyword>
<dbReference type="RefSeq" id="WP_169279526.1">
    <property type="nucleotide sequence ID" value="NZ_CP051680.1"/>
</dbReference>
<dbReference type="KEGG" id="cheb:HH215_08630"/>
<dbReference type="EMBL" id="CP051680">
    <property type="protein sequence ID" value="QJD83229.1"/>
    <property type="molecule type" value="Genomic_DNA"/>
</dbReference>
<evidence type="ECO:0000256" key="1">
    <source>
        <dbReference type="SAM" id="Phobius"/>
    </source>
</evidence>
<name>A0A7Z2VHN7_9BACL</name>
<evidence type="ECO:0000313" key="3">
    <source>
        <dbReference type="Proteomes" id="UP000502248"/>
    </source>
</evidence>
<gene>
    <name evidence="2" type="ORF">HH215_08630</name>
</gene>
<proteinExistence type="predicted"/>
<accession>A0A7Z2VHN7</accession>
<reference evidence="2 3" key="1">
    <citation type="submission" date="2020-04" db="EMBL/GenBank/DDBJ databases">
        <title>Genome sequencing of novel species.</title>
        <authorList>
            <person name="Heo J."/>
            <person name="Kim S.-J."/>
            <person name="Kim J.-S."/>
            <person name="Hong S.-B."/>
            <person name="Kwon S.-W."/>
        </authorList>
    </citation>
    <scope>NUCLEOTIDE SEQUENCE [LARGE SCALE GENOMIC DNA]</scope>
    <source>
        <strain evidence="2 3">MFER-1</strain>
    </source>
</reference>
<keyword evidence="1" id="KW-1133">Transmembrane helix</keyword>
<organism evidence="2 3">
    <name type="scientific">Cohnella herbarum</name>
    <dbReference type="NCBI Taxonomy" id="2728023"/>
    <lineage>
        <taxon>Bacteria</taxon>
        <taxon>Bacillati</taxon>
        <taxon>Bacillota</taxon>
        <taxon>Bacilli</taxon>
        <taxon>Bacillales</taxon>
        <taxon>Paenibacillaceae</taxon>
        <taxon>Cohnella</taxon>
    </lineage>
</organism>